<dbReference type="EMBL" id="LAZR01015920">
    <property type="protein sequence ID" value="KKM06753.1"/>
    <property type="molecule type" value="Genomic_DNA"/>
</dbReference>
<dbReference type="AlphaFoldDB" id="A0A0F9K6I3"/>
<evidence type="ECO:0000313" key="1">
    <source>
        <dbReference type="EMBL" id="KKM06753.1"/>
    </source>
</evidence>
<reference evidence="1" key="1">
    <citation type="journal article" date="2015" name="Nature">
        <title>Complex archaea that bridge the gap between prokaryotes and eukaryotes.</title>
        <authorList>
            <person name="Spang A."/>
            <person name="Saw J.H."/>
            <person name="Jorgensen S.L."/>
            <person name="Zaremba-Niedzwiedzka K."/>
            <person name="Martijn J."/>
            <person name="Lind A.E."/>
            <person name="van Eijk R."/>
            <person name="Schleper C."/>
            <person name="Guy L."/>
            <person name="Ettema T.J."/>
        </authorList>
    </citation>
    <scope>NUCLEOTIDE SEQUENCE</scope>
</reference>
<protein>
    <submittedName>
        <fullName evidence="1">Uncharacterized protein</fullName>
    </submittedName>
</protein>
<comment type="caution">
    <text evidence="1">The sequence shown here is derived from an EMBL/GenBank/DDBJ whole genome shotgun (WGS) entry which is preliminary data.</text>
</comment>
<sequence length="127" mass="14076">MANRTIAAEVKMVMDTALEDVEITSLIGYANRMVTNVLGAEGLGDDLLKDIETYLTAHLINIGKERQVSEEKVKDTSIKYTGVYGAFLKMTTFGQQVLFMDTTGNFANSGKQEISIKAIPQYPKNYE</sequence>
<accession>A0A0F9K6I3</accession>
<organism evidence="1">
    <name type="scientific">marine sediment metagenome</name>
    <dbReference type="NCBI Taxonomy" id="412755"/>
    <lineage>
        <taxon>unclassified sequences</taxon>
        <taxon>metagenomes</taxon>
        <taxon>ecological metagenomes</taxon>
    </lineage>
</organism>
<proteinExistence type="predicted"/>
<gene>
    <name evidence="1" type="ORF">LCGC14_1740820</name>
</gene>
<name>A0A0F9K6I3_9ZZZZ</name>